<comment type="caution">
    <text evidence="3">The sequence shown here is derived from an EMBL/GenBank/DDBJ whole genome shotgun (WGS) entry which is preliminary data.</text>
</comment>
<organism evidence="3 4">
    <name type="scientific">Snodgrassella alvi</name>
    <dbReference type="NCBI Taxonomy" id="1196083"/>
    <lineage>
        <taxon>Bacteria</taxon>
        <taxon>Pseudomonadati</taxon>
        <taxon>Pseudomonadota</taxon>
        <taxon>Betaproteobacteria</taxon>
        <taxon>Neisseriales</taxon>
        <taxon>Neisseriaceae</taxon>
        <taxon>Snodgrassella</taxon>
    </lineage>
</organism>
<proteinExistence type="predicted"/>
<reference evidence="3 4" key="1">
    <citation type="journal article" date="2017" name="MBio">
        <title>Type VI secretion-mediated competition in the bee gut microbiome.</title>
        <authorList>
            <person name="Steele M.I."/>
            <person name="Kwong W.K."/>
            <person name="Powell J.E."/>
            <person name="Whiteley M."/>
            <person name="Moran N.A."/>
        </authorList>
    </citation>
    <scope>NUCLEOTIDE SEQUENCE [LARGE SCALE GENOMIC DNA]</scope>
    <source>
        <strain evidence="3 4">PEB0171</strain>
    </source>
</reference>
<evidence type="ECO:0000256" key="1">
    <source>
        <dbReference type="SAM" id="SignalP"/>
    </source>
</evidence>
<evidence type="ECO:0000259" key="2">
    <source>
        <dbReference type="Pfam" id="PF18426"/>
    </source>
</evidence>
<protein>
    <recommendedName>
        <fullName evidence="2">Tle cognate immunity protein 4 C-terminal domain-containing protein</fullName>
    </recommendedName>
</protein>
<sequence length="351" mass="40511">MKKAILLTICMTISNITLASDLSFKTECIGSYTIDLPDNIEVALYPTNKYFEPKTRFPVYFSDGKWALLSTFNYNHNNLSITANWTDTEFINVKKKMQNSIQQVKKENPEILAELWNKKNNFGFYATVASRVIFAENNKIYSFYSDYQGKKRDFDFYEQNAKAIINGFSTRNLFEVPQMAGKCFPYSFVADDDSSTPVNLTVSFRLNEHPDIVISFAENTRSFTNSLNNYAKDEFNDFWNNNYDVNNYNIENIILLGFPKYKRIRMDGRQGIAGLVEIKYQDKSPSDYGYYSVVDDDSRNTVSSKKNHPWLILSVIGNQSESKGKTPLTKDEIYELAKKIEASVKRRATEQ</sequence>
<evidence type="ECO:0000313" key="4">
    <source>
        <dbReference type="Proteomes" id="UP000231094"/>
    </source>
</evidence>
<gene>
    <name evidence="3" type="ORF">BHC47_06825</name>
</gene>
<dbReference type="AlphaFoldDB" id="A0A2N9Y2K1"/>
<dbReference type="RefSeq" id="WP_100117236.1">
    <property type="nucleotide sequence ID" value="NZ_MEIV01000062.1"/>
</dbReference>
<feature type="domain" description="Tle cognate immunity protein 4 C-terminal" evidence="2">
    <location>
        <begin position="175"/>
        <end position="225"/>
    </location>
</feature>
<keyword evidence="1" id="KW-0732">Signal</keyword>
<dbReference type="InterPro" id="IPR041290">
    <property type="entry name" value="Tli4_C"/>
</dbReference>
<accession>A0A2N9Y2K1</accession>
<feature type="signal peptide" evidence="1">
    <location>
        <begin position="1"/>
        <end position="19"/>
    </location>
</feature>
<dbReference type="Proteomes" id="UP000231094">
    <property type="component" value="Unassembled WGS sequence"/>
</dbReference>
<dbReference type="Pfam" id="PF18426">
    <property type="entry name" value="Tli4_C"/>
    <property type="match status" value="1"/>
</dbReference>
<name>A0A2N9Y2K1_9NEIS</name>
<feature type="chain" id="PRO_5014776894" description="Tle cognate immunity protein 4 C-terminal domain-containing protein" evidence="1">
    <location>
        <begin position="20"/>
        <end position="351"/>
    </location>
</feature>
<evidence type="ECO:0000313" key="3">
    <source>
        <dbReference type="EMBL" id="PIT61394.1"/>
    </source>
</evidence>
<dbReference type="EMBL" id="MEIV01000062">
    <property type="protein sequence ID" value="PIT61394.1"/>
    <property type="molecule type" value="Genomic_DNA"/>
</dbReference>